<gene>
    <name evidence="5" type="ORF">CC80DRAFT_555551</name>
</gene>
<dbReference type="EMBL" id="ML977040">
    <property type="protein sequence ID" value="KAF1949188.1"/>
    <property type="molecule type" value="Genomic_DNA"/>
</dbReference>
<keyword evidence="2 5" id="KW-0808">Transferase</keyword>
<dbReference type="GO" id="GO:0008171">
    <property type="term" value="F:O-methyltransferase activity"/>
    <property type="evidence" value="ECO:0007669"/>
    <property type="project" value="InterPro"/>
</dbReference>
<evidence type="ECO:0000256" key="1">
    <source>
        <dbReference type="ARBA" id="ARBA00022603"/>
    </source>
</evidence>
<dbReference type="Gene3D" id="3.40.50.150">
    <property type="entry name" value="Vaccinia Virus protein VP39"/>
    <property type="match status" value="1"/>
</dbReference>
<evidence type="ECO:0000256" key="2">
    <source>
        <dbReference type="ARBA" id="ARBA00022679"/>
    </source>
</evidence>
<sequence length="444" mass="49224">MSELDQITLTSLAARISELTGTITKHLKEKKLEAPTFAANSPLKFPVIEGDLFVQRQVLLDAINDLHTLIQGPSESVFNYVHTAAPDISCLNVLNFFDFWSAVPLDPSSSASFAEISQHVHLPLEVTTRILQHAFTLRLFAETHPGKLSTRVIHTSRSAALATSPGLRGLVQAVGDDASAPTIVLNEALNRYSKDKQQLPEKQEETAFALLHSGALYQGHERYFDFQESEGGWRTRSYTRFMKYLKEIFGLEELVVGVLDWEGVGEARVVDVGGSAGHDAVVLASKFPNLSVTVQDLPHVESEFNATVPEELKSRVTFHAHSFLTPQPPLNASIYLFKMILHDTSDADAILIFRALIPALKPGARVVLLEYIGNRGETETALPLTMRQWGTAVDIRLMALMNGRERMVGEWGELFKRTDERFEVSGVRVGEGGFFVTVEAVWRG</sequence>
<dbReference type="InterPro" id="IPR029063">
    <property type="entry name" value="SAM-dependent_MTases_sf"/>
</dbReference>
<dbReference type="Pfam" id="PF00891">
    <property type="entry name" value="Methyltransf_2"/>
    <property type="match status" value="1"/>
</dbReference>
<evidence type="ECO:0000256" key="3">
    <source>
        <dbReference type="ARBA" id="ARBA00022691"/>
    </source>
</evidence>
<keyword evidence="3" id="KW-0949">S-adenosyl-L-methionine</keyword>
<dbReference type="InterPro" id="IPR001077">
    <property type="entry name" value="COMT_C"/>
</dbReference>
<evidence type="ECO:0000259" key="4">
    <source>
        <dbReference type="Pfam" id="PF00891"/>
    </source>
</evidence>
<dbReference type="SUPFAM" id="SSF53335">
    <property type="entry name" value="S-adenosyl-L-methionine-dependent methyltransferases"/>
    <property type="match status" value="1"/>
</dbReference>
<evidence type="ECO:0000313" key="5">
    <source>
        <dbReference type="EMBL" id="KAF1949188.1"/>
    </source>
</evidence>
<dbReference type="OrthoDB" id="1606438at2759"/>
<reference evidence="5" key="1">
    <citation type="journal article" date="2020" name="Stud. Mycol.">
        <title>101 Dothideomycetes genomes: a test case for predicting lifestyles and emergence of pathogens.</title>
        <authorList>
            <person name="Haridas S."/>
            <person name="Albert R."/>
            <person name="Binder M."/>
            <person name="Bloem J."/>
            <person name="Labutti K."/>
            <person name="Salamov A."/>
            <person name="Andreopoulos B."/>
            <person name="Baker S."/>
            <person name="Barry K."/>
            <person name="Bills G."/>
            <person name="Bluhm B."/>
            <person name="Cannon C."/>
            <person name="Castanera R."/>
            <person name="Culley D."/>
            <person name="Daum C."/>
            <person name="Ezra D."/>
            <person name="Gonzalez J."/>
            <person name="Henrissat B."/>
            <person name="Kuo A."/>
            <person name="Liang C."/>
            <person name="Lipzen A."/>
            <person name="Lutzoni F."/>
            <person name="Magnuson J."/>
            <person name="Mondo S."/>
            <person name="Nolan M."/>
            <person name="Ohm R."/>
            <person name="Pangilinan J."/>
            <person name="Park H.-J."/>
            <person name="Ramirez L."/>
            <person name="Alfaro M."/>
            <person name="Sun H."/>
            <person name="Tritt A."/>
            <person name="Yoshinaga Y."/>
            <person name="Zwiers L.-H."/>
            <person name="Turgeon B."/>
            <person name="Goodwin S."/>
            <person name="Spatafora J."/>
            <person name="Crous P."/>
            <person name="Grigoriev I."/>
        </authorList>
    </citation>
    <scope>NUCLEOTIDE SEQUENCE</scope>
    <source>
        <strain evidence="5">CBS 675.92</strain>
    </source>
</reference>
<evidence type="ECO:0000313" key="6">
    <source>
        <dbReference type="Proteomes" id="UP000800035"/>
    </source>
</evidence>
<dbReference type="PROSITE" id="PS51683">
    <property type="entry name" value="SAM_OMT_II"/>
    <property type="match status" value="1"/>
</dbReference>
<name>A0A6A5TAA9_9PLEO</name>
<dbReference type="Proteomes" id="UP000800035">
    <property type="component" value="Unassembled WGS sequence"/>
</dbReference>
<dbReference type="PANTHER" id="PTHR43712:SF12">
    <property type="entry name" value="STERIGMATOCYSTIN 8-O-METHYLTRANSFERASE"/>
    <property type="match status" value="1"/>
</dbReference>
<accession>A0A6A5TAA9</accession>
<feature type="domain" description="O-methyltransferase C-terminal" evidence="4">
    <location>
        <begin position="240"/>
        <end position="417"/>
    </location>
</feature>
<keyword evidence="1 5" id="KW-0489">Methyltransferase</keyword>
<dbReference type="GO" id="GO:0032259">
    <property type="term" value="P:methylation"/>
    <property type="evidence" value="ECO:0007669"/>
    <property type="project" value="UniProtKB-KW"/>
</dbReference>
<dbReference type="InterPro" id="IPR016461">
    <property type="entry name" value="COMT-like"/>
</dbReference>
<dbReference type="AlphaFoldDB" id="A0A6A5TAA9"/>
<organism evidence="5 6">
    <name type="scientific">Byssothecium circinans</name>
    <dbReference type="NCBI Taxonomy" id="147558"/>
    <lineage>
        <taxon>Eukaryota</taxon>
        <taxon>Fungi</taxon>
        <taxon>Dikarya</taxon>
        <taxon>Ascomycota</taxon>
        <taxon>Pezizomycotina</taxon>
        <taxon>Dothideomycetes</taxon>
        <taxon>Pleosporomycetidae</taxon>
        <taxon>Pleosporales</taxon>
        <taxon>Massarineae</taxon>
        <taxon>Massarinaceae</taxon>
        <taxon>Byssothecium</taxon>
    </lineage>
</organism>
<keyword evidence="6" id="KW-1185">Reference proteome</keyword>
<proteinExistence type="predicted"/>
<dbReference type="PANTHER" id="PTHR43712">
    <property type="entry name" value="PUTATIVE (AFU_ORTHOLOGUE AFUA_4G14580)-RELATED"/>
    <property type="match status" value="1"/>
</dbReference>
<protein>
    <submittedName>
        <fullName evidence="5">Sterigmatocystin 8-O-methyltransferase</fullName>
    </submittedName>
</protein>